<keyword evidence="4" id="KW-1185">Reference proteome</keyword>
<dbReference type="InterPro" id="IPR025961">
    <property type="entry name" value="Metal_resist"/>
</dbReference>
<dbReference type="Proteomes" id="UP000826300">
    <property type="component" value="Chromosome"/>
</dbReference>
<dbReference type="KEGG" id="nsm:JO391_12105"/>
<protein>
    <submittedName>
        <fullName evidence="3">Periplasmic heavy metal sensor</fullName>
    </submittedName>
</protein>
<evidence type="ECO:0000256" key="2">
    <source>
        <dbReference type="SAM" id="Phobius"/>
    </source>
</evidence>
<name>A0A8G0ZS82_9RHOB</name>
<keyword evidence="2" id="KW-1133">Transmembrane helix</keyword>
<evidence type="ECO:0000313" key="4">
    <source>
        <dbReference type="Proteomes" id="UP000826300"/>
    </source>
</evidence>
<dbReference type="Pfam" id="PF13801">
    <property type="entry name" value="Metal_resist"/>
    <property type="match status" value="1"/>
</dbReference>
<organism evidence="3 4">
    <name type="scientific">Neotabrizicola shimadae</name>
    <dbReference type="NCBI Taxonomy" id="2807096"/>
    <lineage>
        <taxon>Bacteria</taxon>
        <taxon>Pseudomonadati</taxon>
        <taxon>Pseudomonadota</taxon>
        <taxon>Alphaproteobacteria</taxon>
        <taxon>Rhodobacterales</taxon>
        <taxon>Paracoccaceae</taxon>
        <taxon>Neotabrizicola</taxon>
    </lineage>
</organism>
<evidence type="ECO:0000256" key="1">
    <source>
        <dbReference type="SAM" id="MobiDB-lite"/>
    </source>
</evidence>
<feature type="region of interest" description="Disordered" evidence="1">
    <location>
        <begin position="149"/>
        <end position="172"/>
    </location>
</feature>
<accession>A0A8G0ZS82</accession>
<keyword evidence="2" id="KW-0812">Transmembrane</keyword>
<keyword evidence="2" id="KW-0472">Membrane</keyword>
<dbReference type="EMBL" id="CP069370">
    <property type="protein sequence ID" value="QYZ68525.1"/>
    <property type="molecule type" value="Genomic_DNA"/>
</dbReference>
<dbReference type="RefSeq" id="WP_220660748.1">
    <property type="nucleotide sequence ID" value="NZ_CP069370.1"/>
</dbReference>
<feature type="transmembrane region" description="Helical" evidence="2">
    <location>
        <begin position="18"/>
        <end position="39"/>
    </location>
</feature>
<reference evidence="3" key="1">
    <citation type="submission" date="2021-02" db="EMBL/GenBank/DDBJ databases">
        <title>Rhodobacter shimadae sp. nov., an aerobic anoxygenic phototrophic bacterium isolated from a hot spring.</title>
        <authorList>
            <person name="Muramatsu S."/>
            <person name="Haruta S."/>
            <person name="Hirose S."/>
            <person name="Hanada S."/>
        </authorList>
    </citation>
    <scope>NUCLEOTIDE SEQUENCE</scope>
    <source>
        <strain evidence="3">N10</strain>
    </source>
</reference>
<gene>
    <name evidence="3" type="ORF">JO391_12105</name>
</gene>
<sequence>MSETQAAPPVPSRRGLKIALAVSVALNLAVAGLVAGAVLKSGPMRDQMVRDLGFGPFAEALSDSDRKELRRAFVDRSPGLRDLRETLRKDMAGVLAALRAQPFDPAALRAALEVQTERLTGQMQMGQLLLAERIDSMSEAERLAFADRLEESMKRGRGKKDDKSDGGKGKDD</sequence>
<proteinExistence type="predicted"/>
<dbReference type="AlphaFoldDB" id="A0A8G0ZS82"/>
<evidence type="ECO:0000313" key="3">
    <source>
        <dbReference type="EMBL" id="QYZ68525.1"/>
    </source>
</evidence>